<dbReference type="RefSeq" id="WP_256618955.1">
    <property type="nucleotide sequence ID" value="NZ_JANIBC010000003.1"/>
</dbReference>
<gene>
    <name evidence="9" type="primary">aroQ</name>
    <name evidence="13" type="ORF">NOG11_06785</name>
</gene>
<evidence type="ECO:0000313" key="14">
    <source>
        <dbReference type="Proteomes" id="UP001142610"/>
    </source>
</evidence>
<dbReference type="HAMAP" id="MF_00169">
    <property type="entry name" value="AroQ"/>
    <property type="match status" value="1"/>
</dbReference>
<evidence type="ECO:0000256" key="3">
    <source>
        <dbReference type="ARBA" id="ARBA00004902"/>
    </source>
</evidence>
<reference evidence="13" key="1">
    <citation type="submission" date="2022-07" db="EMBL/GenBank/DDBJ databases">
        <title>Parvularcula maris sp. nov., an algicidal bacterium isolated from seawater.</title>
        <authorList>
            <person name="Li F."/>
        </authorList>
    </citation>
    <scope>NUCLEOTIDE SEQUENCE</scope>
    <source>
        <strain evidence="13">BGMRC 0090</strain>
    </source>
</reference>
<keyword evidence="14" id="KW-1185">Reference proteome</keyword>
<dbReference type="NCBIfam" id="NF003807">
    <property type="entry name" value="PRK05395.1-4"/>
    <property type="match status" value="1"/>
</dbReference>
<feature type="active site" description="Proton donor" evidence="9 10">
    <location>
        <position position="105"/>
    </location>
</feature>
<feature type="site" description="Transition state stabilizer" evidence="9 12">
    <location>
        <position position="24"/>
    </location>
</feature>
<comment type="subunit">
    <text evidence="5 9">Homododecamer.</text>
</comment>
<dbReference type="PIRSF" id="PIRSF001399">
    <property type="entry name" value="DHquinase_II"/>
    <property type="match status" value="1"/>
</dbReference>
<evidence type="ECO:0000256" key="9">
    <source>
        <dbReference type="HAMAP-Rule" id="MF_00169"/>
    </source>
</evidence>
<name>A0A9X2L8Y0_9PROT</name>
<dbReference type="GO" id="GO:0019631">
    <property type="term" value="P:quinate catabolic process"/>
    <property type="evidence" value="ECO:0007669"/>
    <property type="project" value="TreeGrafter"/>
</dbReference>
<dbReference type="EC" id="4.2.1.10" evidence="6 9"/>
<feature type="binding site" evidence="9 11">
    <location>
        <position position="92"/>
    </location>
    <ligand>
        <name>substrate</name>
    </ligand>
</feature>
<sequence>MPIASDERTIAVLNGPNLNLLGTRQPEIYGSETLADIEAMCRKRLEGTEFSLTFEQHNGEGELVAAAQGARRAAAVLINAAGYTHTSVALLDALLMAEGPVIEVHLSNPHARESFRHRSVIASACKGSIAGFGGLSYSLALDAALALVDGPTISGEGKENGERPR</sequence>
<dbReference type="Gene3D" id="3.40.50.9100">
    <property type="entry name" value="Dehydroquinase, class II"/>
    <property type="match status" value="1"/>
</dbReference>
<organism evidence="13 14">
    <name type="scientific">Parvularcula maris</name>
    <dbReference type="NCBI Taxonomy" id="2965077"/>
    <lineage>
        <taxon>Bacteria</taxon>
        <taxon>Pseudomonadati</taxon>
        <taxon>Pseudomonadota</taxon>
        <taxon>Alphaproteobacteria</taxon>
        <taxon>Parvularculales</taxon>
        <taxon>Parvularculaceae</taxon>
        <taxon>Parvularcula</taxon>
    </lineage>
</organism>
<dbReference type="GO" id="GO:0008652">
    <property type="term" value="P:amino acid biosynthetic process"/>
    <property type="evidence" value="ECO:0007669"/>
    <property type="project" value="UniProtKB-KW"/>
</dbReference>
<dbReference type="Pfam" id="PF01220">
    <property type="entry name" value="DHquinase_II"/>
    <property type="match status" value="1"/>
</dbReference>
<feature type="binding site" evidence="9 11">
    <location>
        <begin position="106"/>
        <end position="107"/>
    </location>
    <ligand>
        <name>substrate</name>
    </ligand>
</feature>
<evidence type="ECO:0000256" key="8">
    <source>
        <dbReference type="ARBA" id="ARBA00023239"/>
    </source>
</evidence>
<comment type="pathway">
    <text evidence="3 9">Metabolic intermediate biosynthesis; chorismate biosynthesis; chorismate from D-erythrose 4-phosphate and phosphoenolpyruvate: step 3/7.</text>
</comment>
<keyword evidence="8 9" id="KW-0456">Lyase</keyword>
<proteinExistence type="inferred from homology"/>
<feature type="active site" description="Proton acceptor" evidence="9 10">
    <location>
        <position position="29"/>
    </location>
</feature>
<evidence type="ECO:0000256" key="4">
    <source>
        <dbReference type="ARBA" id="ARBA00011037"/>
    </source>
</evidence>
<evidence type="ECO:0000256" key="6">
    <source>
        <dbReference type="ARBA" id="ARBA00012060"/>
    </source>
</evidence>
<dbReference type="NCBIfam" id="NF003805">
    <property type="entry name" value="PRK05395.1-2"/>
    <property type="match status" value="1"/>
</dbReference>
<evidence type="ECO:0000256" key="10">
    <source>
        <dbReference type="PIRSR" id="PIRSR001399-1"/>
    </source>
</evidence>
<evidence type="ECO:0000256" key="7">
    <source>
        <dbReference type="ARBA" id="ARBA00023141"/>
    </source>
</evidence>
<feature type="binding site" evidence="9 11">
    <location>
        <position position="116"/>
    </location>
    <ligand>
        <name>substrate</name>
    </ligand>
</feature>
<dbReference type="PANTHER" id="PTHR21272">
    <property type="entry name" value="CATABOLIC 3-DEHYDROQUINASE"/>
    <property type="match status" value="1"/>
</dbReference>
<evidence type="ECO:0000256" key="12">
    <source>
        <dbReference type="PIRSR" id="PIRSR001399-3"/>
    </source>
</evidence>
<dbReference type="SUPFAM" id="SSF52304">
    <property type="entry name" value="Type II 3-dehydroquinate dehydratase"/>
    <property type="match status" value="1"/>
</dbReference>
<dbReference type="InterPro" id="IPR018509">
    <property type="entry name" value="DHquinase_II_CS"/>
</dbReference>
<comment type="function">
    <text evidence="2 9">Catalyzes a trans-dehydration via an enolate intermediate.</text>
</comment>
<dbReference type="Proteomes" id="UP001142610">
    <property type="component" value="Unassembled WGS sequence"/>
</dbReference>
<dbReference type="PROSITE" id="PS01029">
    <property type="entry name" value="DEHYDROQUINASE_II"/>
    <property type="match status" value="1"/>
</dbReference>
<protein>
    <recommendedName>
        <fullName evidence="6 9">3-dehydroquinate dehydratase</fullName>
        <shortName evidence="9">3-dehydroquinase</shortName>
        <ecNumber evidence="6 9">4.2.1.10</ecNumber>
    </recommendedName>
    <alternativeName>
        <fullName evidence="9">Type II DHQase</fullName>
    </alternativeName>
</protein>
<comment type="catalytic activity">
    <reaction evidence="1 9">
        <text>3-dehydroquinate = 3-dehydroshikimate + H2O</text>
        <dbReference type="Rhea" id="RHEA:21096"/>
        <dbReference type="ChEBI" id="CHEBI:15377"/>
        <dbReference type="ChEBI" id="CHEBI:16630"/>
        <dbReference type="ChEBI" id="CHEBI:32364"/>
        <dbReference type="EC" id="4.2.1.10"/>
    </reaction>
</comment>
<dbReference type="PANTHER" id="PTHR21272:SF3">
    <property type="entry name" value="CATABOLIC 3-DEHYDROQUINASE"/>
    <property type="match status" value="1"/>
</dbReference>
<dbReference type="InterPro" id="IPR036441">
    <property type="entry name" value="DHquinase_II_sf"/>
</dbReference>
<evidence type="ECO:0000256" key="5">
    <source>
        <dbReference type="ARBA" id="ARBA00011193"/>
    </source>
</evidence>
<keyword evidence="9" id="KW-0028">Amino-acid biosynthesis</keyword>
<dbReference type="CDD" id="cd00466">
    <property type="entry name" value="DHQase_II"/>
    <property type="match status" value="1"/>
</dbReference>
<evidence type="ECO:0000256" key="1">
    <source>
        <dbReference type="ARBA" id="ARBA00001864"/>
    </source>
</evidence>
<dbReference type="NCBIfam" id="NF003806">
    <property type="entry name" value="PRK05395.1-3"/>
    <property type="match status" value="1"/>
</dbReference>
<feature type="binding site" evidence="9 11">
    <location>
        <position position="85"/>
    </location>
    <ligand>
        <name>substrate</name>
    </ligand>
</feature>
<feature type="binding site" evidence="9 11">
    <location>
        <position position="79"/>
    </location>
    <ligand>
        <name>substrate</name>
    </ligand>
</feature>
<dbReference type="GO" id="GO:0009423">
    <property type="term" value="P:chorismate biosynthetic process"/>
    <property type="evidence" value="ECO:0007669"/>
    <property type="project" value="UniProtKB-UniRule"/>
</dbReference>
<dbReference type="GO" id="GO:0009073">
    <property type="term" value="P:aromatic amino acid family biosynthetic process"/>
    <property type="evidence" value="ECO:0007669"/>
    <property type="project" value="UniProtKB-KW"/>
</dbReference>
<comment type="caution">
    <text evidence="13">The sequence shown here is derived from an EMBL/GenBank/DDBJ whole genome shotgun (WGS) entry which is preliminary data.</text>
</comment>
<dbReference type="GO" id="GO:0003855">
    <property type="term" value="F:3-dehydroquinate dehydratase activity"/>
    <property type="evidence" value="ECO:0007669"/>
    <property type="project" value="UniProtKB-UniRule"/>
</dbReference>
<keyword evidence="7 9" id="KW-0057">Aromatic amino acid biosynthesis</keyword>
<comment type="similarity">
    <text evidence="4 9">Belongs to the type-II 3-dehydroquinase family.</text>
</comment>
<accession>A0A9X2L8Y0</accession>
<evidence type="ECO:0000256" key="11">
    <source>
        <dbReference type="PIRSR" id="PIRSR001399-2"/>
    </source>
</evidence>
<evidence type="ECO:0000313" key="13">
    <source>
        <dbReference type="EMBL" id="MCQ8185094.1"/>
    </source>
</evidence>
<dbReference type="AlphaFoldDB" id="A0A9X2L8Y0"/>
<evidence type="ECO:0000256" key="2">
    <source>
        <dbReference type="ARBA" id="ARBA00003924"/>
    </source>
</evidence>
<dbReference type="InterPro" id="IPR001874">
    <property type="entry name" value="DHquinase_II"/>
</dbReference>
<dbReference type="EMBL" id="JANIBC010000003">
    <property type="protein sequence ID" value="MCQ8185094.1"/>
    <property type="molecule type" value="Genomic_DNA"/>
</dbReference>